<dbReference type="GO" id="GO:0016020">
    <property type="term" value="C:membrane"/>
    <property type="evidence" value="ECO:0007669"/>
    <property type="project" value="UniProtKB-SubCell"/>
</dbReference>
<accession>A0A914C0X8</accession>
<keyword evidence="5 9" id="KW-0472">Membrane</keyword>
<dbReference type="PANTHER" id="PTHR23294:SF0">
    <property type="entry name" value="UNC93-LIKE PROTEIN MFSD11"/>
    <property type="match status" value="1"/>
</dbReference>
<dbReference type="Gene3D" id="1.20.1250.20">
    <property type="entry name" value="MFS general substrate transporter like domains"/>
    <property type="match status" value="1"/>
</dbReference>
<sequence>MSIGFFFMLFAAQSQNFVEETILNSYADKGKIPYHVGYISMAIMYGVSTASVLFVAPIIDILKRRALPIAGFGYALFLLSFFYLNEIFLFITSVIFGFSRSVLYAAMGFYLTSNSNPNNSSLVGGGILLFIIFHNSNSKDEIQDSTVKYIYGAFTGVTIFAIAILALLRKPLNDGKARQEKQSQAQRLSSTFRLFVSKKMLYISLPFTYIGITFAFWSGIYPTTIAQTNKFDYNTHSLTGISAIATGMGQVLAGLIFGFLNSKFTNIRRDFIVLFATILHLLVYVAIYINFPKDAPLKKTCETGIIEPK</sequence>
<dbReference type="WBParaSite" id="ACRNAN_Path_1470.g5750.t1">
    <property type="protein sequence ID" value="ACRNAN_Path_1470.g5750.t1"/>
    <property type="gene ID" value="ACRNAN_Path_1470.g5750"/>
</dbReference>
<feature type="transmembrane region" description="Helical" evidence="9">
    <location>
        <begin position="38"/>
        <end position="59"/>
    </location>
</feature>
<feature type="transmembrane region" description="Helical" evidence="9">
    <location>
        <begin position="272"/>
        <end position="291"/>
    </location>
</feature>
<protein>
    <recommendedName>
        <fullName evidence="7">UNC93-like protein MFSD11</fullName>
    </recommendedName>
    <alternativeName>
        <fullName evidence="8">Major facilitator superfamily domain-containing protein 11</fullName>
    </alternativeName>
</protein>
<evidence type="ECO:0000313" key="10">
    <source>
        <dbReference type="Proteomes" id="UP000887540"/>
    </source>
</evidence>
<evidence type="ECO:0000256" key="2">
    <source>
        <dbReference type="ARBA" id="ARBA00009172"/>
    </source>
</evidence>
<evidence type="ECO:0000256" key="4">
    <source>
        <dbReference type="ARBA" id="ARBA00022989"/>
    </source>
</evidence>
<evidence type="ECO:0000256" key="9">
    <source>
        <dbReference type="SAM" id="Phobius"/>
    </source>
</evidence>
<feature type="transmembrane region" description="Helical" evidence="9">
    <location>
        <begin position="149"/>
        <end position="168"/>
    </location>
</feature>
<proteinExistence type="inferred from homology"/>
<feature type="transmembrane region" description="Helical" evidence="9">
    <location>
        <begin position="200"/>
        <end position="220"/>
    </location>
</feature>
<dbReference type="SUPFAM" id="SSF103473">
    <property type="entry name" value="MFS general substrate transporter"/>
    <property type="match status" value="1"/>
</dbReference>
<feature type="transmembrane region" description="Helical" evidence="9">
    <location>
        <begin position="66"/>
        <end position="84"/>
    </location>
</feature>
<comment type="similarity">
    <text evidence="2">Belongs to the unc-93 family.</text>
</comment>
<dbReference type="Proteomes" id="UP000887540">
    <property type="component" value="Unplaced"/>
</dbReference>
<comment type="subcellular location">
    <subcellularLocation>
        <location evidence="1">Membrane</location>
        <topology evidence="1">Multi-pass membrane protein</topology>
    </subcellularLocation>
</comment>
<evidence type="ECO:0000256" key="6">
    <source>
        <dbReference type="ARBA" id="ARBA00023180"/>
    </source>
</evidence>
<dbReference type="PANTHER" id="PTHR23294">
    <property type="entry name" value="ET TRANSLATION PRODUCT-RELATED"/>
    <property type="match status" value="1"/>
</dbReference>
<dbReference type="Pfam" id="PF05978">
    <property type="entry name" value="UNC-93"/>
    <property type="match status" value="1"/>
</dbReference>
<evidence type="ECO:0000256" key="7">
    <source>
        <dbReference type="ARBA" id="ARBA00040302"/>
    </source>
</evidence>
<evidence type="ECO:0000256" key="1">
    <source>
        <dbReference type="ARBA" id="ARBA00004141"/>
    </source>
</evidence>
<evidence type="ECO:0000313" key="11">
    <source>
        <dbReference type="WBParaSite" id="ACRNAN_Path_1470.g5750.t1"/>
    </source>
</evidence>
<feature type="transmembrane region" description="Helical" evidence="9">
    <location>
        <begin position="240"/>
        <end position="260"/>
    </location>
</feature>
<organism evidence="10 11">
    <name type="scientific">Acrobeloides nanus</name>
    <dbReference type="NCBI Taxonomy" id="290746"/>
    <lineage>
        <taxon>Eukaryota</taxon>
        <taxon>Metazoa</taxon>
        <taxon>Ecdysozoa</taxon>
        <taxon>Nematoda</taxon>
        <taxon>Chromadorea</taxon>
        <taxon>Rhabditida</taxon>
        <taxon>Tylenchina</taxon>
        <taxon>Cephalobomorpha</taxon>
        <taxon>Cephaloboidea</taxon>
        <taxon>Cephalobidae</taxon>
        <taxon>Acrobeloides</taxon>
    </lineage>
</organism>
<keyword evidence="3 9" id="KW-0812">Transmembrane</keyword>
<name>A0A914C0X8_9BILA</name>
<keyword evidence="10" id="KW-1185">Reference proteome</keyword>
<dbReference type="InterPro" id="IPR010291">
    <property type="entry name" value="Ion_channel_UNC-93"/>
</dbReference>
<evidence type="ECO:0000256" key="3">
    <source>
        <dbReference type="ARBA" id="ARBA00022692"/>
    </source>
</evidence>
<dbReference type="InterPro" id="IPR051617">
    <property type="entry name" value="UNC-93-like_regulator"/>
</dbReference>
<feature type="transmembrane region" description="Helical" evidence="9">
    <location>
        <begin position="90"/>
        <end position="112"/>
    </location>
</feature>
<evidence type="ECO:0000256" key="5">
    <source>
        <dbReference type="ARBA" id="ARBA00023136"/>
    </source>
</evidence>
<dbReference type="AlphaFoldDB" id="A0A914C0X8"/>
<keyword evidence="6" id="KW-0325">Glycoprotein</keyword>
<evidence type="ECO:0000256" key="8">
    <source>
        <dbReference type="ARBA" id="ARBA00041910"/>
    </source>
</evidence>
<keyword evidence="4 9" id="KW-1133">Transmembrane helix</keyword>
<reference evidence="11" key="1">
    <citation type="submission" date="2022-11" db="UniProtKB">
        <authorList>
            <consortium name="WormBaseParasite"/>
        </authorList>
    </citation>
    <scope>IDENTIFICATION</scope>
</reference>
<dbReference type="InterPro" id="IPR036259">
    <property type="entry name" value="MFS_trans_sf"/>
</dbReference>
<feature type="transmembrane region" description="Helical" evidence="9">
    <location>
        <begin position="119"/>
        <end position="137"/>
    </location>
</feature>